<keyword evidence="1 2" id="KW-0732">Signal</keyword>
<dbReference type="InterPro" id="IPR000259">
    <property type="entry name" value="Adhesion_dom_fimbrial"/>
</dbReference>
<dbReference type="GO" id="GO:0043709">
    <property type="term" value="P:cell adhesion involved in single-species biofilm formation"/>
    <property type="evidence" value="ECO:0007669"/>
    <property type="project" value="TreeGrafter"/>
</dbReference>
<reference evidence="4 5" key="1">
    <citation type="submission" date="2020-04" db="EMBL/GenBank/DDBJ databases">
        <authorList>
            <person name="De Canck E."/>
        </authorList>
    </citation>
    <scope>NUCLEOTIDE SEQUENCE [LARGE SCALE GENOMIC DNA]</scope>
    <source>
        <strain evidence="4 5">LMG 3441</strain>
    </source>
</reference>
<evidence type="ECO:0000313" key="4">
    <source>
        <dbReference type="EMBL" id="CAB3709327.1"/>
    </source>
</evidence>
<dbReference type="InterPro" id="IPR008966">
    <property type="entry name" value="Adhesion_dom_sf"/>
</dbReference>
<dbReference type="AlphaFoldDB" id="A0A6S7A9U0"/>
<evidence type="ECO:0000259" key="3">
    <source>
        <dbReference type="Pfam" id="PF00419"/>
    </source>
</evidence>
<name>A0A6S7A9U0_9BURK</name>
<dbReference type="RefSeq" id="WP_054422888.1">
    <property type="nucleotide sequence ID" value="NZ_CADIJQ010000004.1"/>
</dbReference>
<dbReference type="PANTHER" id="PTHR33420">
    <property type="entry name" value="FIMBRIAL SUBUNIT ELFA-RELATED"/>
    <property type="match status" value="1"/>
</dbReference>
<proteinExistence type="predicted"/>
<dbReference type="Pfam" id="PF00419">
    <property type="entry name" value="Fimbrial"/>
    <property type="match status" value="1"/>
</dbReference>
<feature type="signal peptide" evidence="2">
    <location>
        <begin position="1"/>
        <end position="23"/>
    </location>
</feature>
<feature type="chain" id="PRO_5028817100" evidence="2">
    <location>
        <begin position="24"/>
        <end position="176"/>
    </location>
</feature>
<evidence type="ECO:0000313" key="5">
    <source>
        <dbReference type="Proteomes" id="UP000494269"/>
    </source>
</evidence>
<organism evidence="4 5">
    <name type="scientific">Achromobacter kerstersii</name>
    <dbReference type="NCBI Taxonomy" id="1353890"/>
    <lineage>
        <taxon>Bacteria</taxon>
        <taxon>Pseudomonadati</taxon>
        <taxon>Pseudomonadota</taxon>
        <taxon>Betaproteobacteria</taxon>
        <taxon>Burkholderiales</taxon>
        <taxon>Alcaligenaceae</taxon>
        <taxon>Achromobacter</taxon>
    </lineage>
</organism>
<dbReference type="GO" id="GO:0009289">
    <property type="term" value="C:pilus"/>
    <property type="evidence" value="ECO:0007669"/>
    <property type="project" value="InterPro"/>
</dbReference>
<dbReference type="Proteomes" id="UP000494269">
    <property type="component" value="Unassembled WGS sequence"/>
</dbReference>
<sequence length="176" mass="17981">MKCNLKYSLVAAALCLMAGAAQAQQATVSVTGRITNTACTLSVGSVAMGDVPISEFASNAVPSAAYQKNFNVTLGGCLLSTLNAASLKFKGTTINDASTLALASGTGAASGFGVRMFATDTTHGAAMVNFNEASTHNFNISSGKSTYQFTAYYYKYGTTAKPGTANASATVTLTYS</sequence>
<dbReference type="Gene3D" id="2.60.40.1090">
    <property type="entry name" value="Fimbrial-type adhesion domain"/>
    <property type="match status" value="1"/>
</dbReference>
<dbReference type="InterPro" id="IPR036937">
    <property type="entry name" value="Adhesion_dom_fimbrial_sf"/>
</dbReference>
<keyword evidence="5" id="KW-1185">Reference proteome</keyword>
<gene>
    <name evidence="4" type="primary">lpfA_1</name>
    <name evidence="4" type="ORF">LMG3441_03025</name>
</gene>
<evidence type="ECO:0000256" key="2">
    <source>
        <dbReference type="SAM" id="SignalP"/>
    </source>
</evidence>
<dbReference type="EMBL" id="CADIJQ010000004">
    <property type="protein sequence ID" value="CAB3709327.1"/>
    <property type="molecule type" value="Genomic_DNA"/>
</dbReference>
<protein>
    <submittedName>
        <fullName evidence="4">Putative major fimbrial subunit LpfA</fullName>
    </submittedName>
</protein>
<dbReference type="InterPro" id="IPR050263">
    <property type="entry name" value="Bact_Fimbrial_Adh_Pro"/>
</dbReference>
<dbReference type="PANTHER" id="PTHR33420:SF3">
    <property type="entry name" value="FIMBRIAL SUBUNIT ELFA"/>
    <property type="match status" value="1"/>
</dbReference>
<evidence type="ECO:0000256" key="1">
    <source>
        <dbReference type="ARBA" id="ARBA00022729"/>
    </source>
</evidence>
<feature type="domain" description="Fimbrial-type adhesion" evidence="3">
    <location>
        <begin position="29"/>
        <end position="175"/>
    </location>
</feature>
<accession>A0A6S7A9U0</accession>
<dbReference type="SUPFAM" id="SSF49401">
    <property type="entry name" value="Bacterial adhesins"/>
    <property type="match status" value="1"/>
</dbReference>